<dbReference type="GO" id="GO:0015744">
    <property type="term" value="P:succinate transport"/>
    <property type="evidence" value="ECO:0007669"/>
    <property type="project" value="TreeGrafter"/>
</dbReference>
<evidence type="ECO:0000259" key="9">
    <source>
        <dbReference type="Pfam" id="PF12821"/>
    </source>
</evidence>
<evidence type="ECO:0000256" key="8">
    <source>
        <dbReference type="SAM" id="Phobius"/>
    </source>
</evidence>
<proteinExistence type="inferred from homology"/>
<evidence type="ECO:0000256" key="7">
    <source>
        <dbReference type="ARBA" id="ARBA00034125"/>
    </source>
</evidence>
<evidence type="ECO:0000256" key="4">
    <source>
        <dbReference type="ARBA" id="ARBA00022692"/>
    </source>
</evidence>
<feature type="transmembrane region" description="Helical" evidence="8">
    <location>
        <begin position="30"/>
        <end position="49"/>
    </location>
</feature>
<dbReference type="STRING" id="1291734.FD02_GL001392"/>
<organism evidence="10 11">
    <name type="scientific">Lacticaseibacillus nasuensis JCM 17158</name>
    <dbReference type="NCBI Taxonomy" id="1291734"/>
    <lineage>
        <taxon>Bacteria</taxon>
        <taxon>Bacillati</taxon>
        <taxon>Bacillota</taxon>
        <taxon>Bacilli</taxon>
        <taxon>Lactobacillales</taxon>
        <taxon>Lactobacillaceae</taxon>
        <taxon>Lacticaseibacillus</taxon>
    </lineage>
</organism>
<keyword evidence="5 8" id="KW-1133">Transmembrane helix</keyword>
<name>A0A0R1JRR1_9LACO</name>
<dbReference type="OrthoDB" id="9810047at2"/>
<dbReference type="RefSeq" id="WP_056949963.1">
    <property type="nucleotide sequence ID" value="NZ_AZDJ01000002.1"/>
</dbReference>
<comment type="subcellular location">
    <subcellularLocation>
        <location evidence="1">Cell membrane</location>
        <topology evidence="1">Multi-pass membrane protein</topology>
    </subcellularLocation>
</comment>
<feature type="transmembrane region" description="Helical" evidence="8">
    <location>
        <begin position="55"/>
        <end position="72"/>
    </location>
</feature>
<dbReference type="EMBL" id="AZDJ01000002">
    <property type="protein sequence ID" value="KRK74069.1"/>
    <property type="molecule type" value="Genomic_DNA"/>
</dbReference>
<keyword evidence="4 8" id="KW-0812">Transmembrane</keyword>
<keyword evidence="6 8" id="KW-0472">Membrane</keyword>
<evidence type="ECO:0000256" key="5">
    <source>
        <dbReference type="ARBA" id="ARBA00022989"/>
    </source>
</evidence>
<dbReference type="Pfam" id="PF12821">
    <property type="entry name" value="ThrE_2"/>
    <property type="match status" value="1"/>
</dbReference>
<keyword evidence="11" id="KW-1185">Reference proteome</keyword>
<evidence type="ECO:0000256" key="2">
    <source>
        <dbReference type="ARBA" id="ARBA00022475"/>
    </source>
</evidence>
<keyword evidence="3" id="KW-0997">Cell inner membrane</keyword>
<protein>
    <recommendedName>
        <fullName evidence="9">Threonine/Serine exporter ThrE domain-containing protein</fullName>
    </recommendedName>
</protein>
<dbReference type="InterPro" id="IPR024528">
    <property type="entry name" value="ThrE_2"/>
</dbReference>
<feature type="domain" description="Threonine/Serine exporter ThrE" evidence="9">
    <location>
        <begin position="7"/>
        <end position="135"/>
    </location>
</feature>
<dbReference type="Proteomes" id="UP000051804">
    <property type="component" value="Unassembled WGS sequence"/>
</dbReference>
<evidence type="ECO:0000313" key="10">
    <source>
        <dbReference type="EMBL" id="KRK74069.1"/>
    </source>
</evidence>
<sequence length="147" mass="16075">MEILIQASFSYLATVAFAIIINVPRRNLNLAGWAGLIGWMTYWGLMVTVHPGRMLANLLGALAIGLAAMWFARWQKTPVILFTIPGLVPLVPGATAYQAVRALVLGERADAGMYFVRVVLVAGAIAVGFMLAQLVAELMYRTVWRAR</sequence>
<accession>A0A0R1JRR1</accession>
<feature type="transmembrane region" description="Helical" evidence="8">
    <location>
        <begin position="79"/>
        <end position="100"/>
    </location>
</feature>
<comment type="similarity">
    <text evidence="7">Belongs to the ThrE exporter (TC 2.A.79) family.</text>
</comment>
<comment type="caution">
    <text evidence="10">The sequence shown here is derived from an EMBL/GenBank/DDBJ whole genome shotgun (WGS) entry which is preliminary data.</text>
</comment>
<dbReference type="PATRIC" id="fig|1291734.4.peg.1432"/>
<gene>
    <name evidence="10" type="ORF">FD02_GL001392</name>
</gene>
<evidence type="ECO:0000256" key="6">
    <source>
        <dbReference type="ARBA" id="ARBA00023136"/>
    </source>
</evidence>
<keyword evidence="2" id="KW-1003">Cell membrane</keyword>
<dbReference type="AlphaFoldDB" id="A0A0R1JRR1"/>
<feature type="transmembrane region" description="Helical" evidence="8">
    <location>
        <begin position="6"/>
        <end position="23"/>
    </location>
</feature>
<evidence type="ECO:0000256" key="3">
    <source>
        <dbReference type="ARBA" id="ARBA00022519"/>
    </source>
</evidence>
<dbReference type="PANTHER" id="PTHR34390">
    <property type="entry name" value="UPF0442 PROTEIN YJJB-RELATED"/>
    <property type="match status" value="1"/>
</dbReference>
<feature type="transmembrane region" description="Helical" evidence="8">
    <location>
        <begin position="112"/>
        <end position="140"/>
    </location>
</feature>
<reference evidence="10 11" key="1">
    <citation type="journal article" date="2015" name="Genome Announc.">
        <title>Expanding the biotechnology potential of lactobacilli through comparative genomics of 213 strains and associated genera.</title>
        <authorList>
            <person name="Sun Z."/>
            <person name="Harris H.M."/>
            <person name="McCann A."/>
            <person name="Guo C."/>
            <person name="Argimon S."/>
            <person name="Zhang W."/>
            <person name="Yang X."/>
            <person name="Jeffery I.B."/>
            <person name="Cooney J.C."/>
            <person name="Kagawa T.F."/>
            <person name="Liu W."/>
            <person name="Song Y."/>
            <person name="Salvetti E."/>
            <person name="Wrobel A."/>
            <person name="Rasinkangas P."/>
            <person name="Parkhill J."/>
            <person name="Rea M.C."/>
            <person name="O'Sullivan O."/>
            <person name="Ritari J."/>
            <person name="Douillard F.P."/>
            <person name="Paul Ross R."/>
            <person name="Yang R."/>
            <person name="Briner A.E."/>
            <person name="Felis G.E."/>
            <person name="de Vos W.M."/>
            <person name="Barrangou R."/>
            <person name="Klaenhammer T.R."/>
            <person name="Caufield P.W."/>
            <person name="Cui Y."/>
            <person name="Zhang H."/>
            <person name="O'Toole P.W."/>
        </authorList>
    </citation>
    <scope>NUCLEOTIDE SEQUENCE [LARGE SCALE GENOMIC DNA]</scope>
    <source>
        <strain evidence="10 11">JCM 17158</strain>
    </source>
</reference>
<evidence type="ECO:0000256" key="1">
    <source>
        <dbReference type="ARBA" id="ARBA00004651"/>
    </source>
</evidence>
<dbReference type="InterPro" id="IPR050539">
    <property type="entry name" value="ThrE_Dicarb/AminoAcid_Exp"/>
</dbReference>
<evidence type="ECO:0000313" key="11">
    <source>
        <dbReference type="Proteomes" id="UP000051804"/>
    </source>
</evidence>
<dbReference type="GO" id="GO:0005886">
    <property type="term" value="C:plasma membrane"/>
    <property type="evidence" value="ECO:0007669"/>
    <property type="project" value="UniProtKB-SubCell"/>
</dbReference>
<dbReference type="PANTHER" id="PTHR34390:SF1">
    <property type="entry name" value="SUCCINATE TRANSPORTER SUBUNIT YJJB-RELATED"/>
    <property type="match status" value="1"/>
</dbReference>